<dbReference type="Pfam" id="PF00075">
    <property type="entry name" value="RNase_H"/>
    <property type="match status" value="1"/>
</dbReference>
<name>A0A131YK13_RHIAP</name>
<proteinExistence type="predicted"/>
<dbReference type="GO" id="GO:0003676">
    <property type="term" value="F:nucleic acid binding"/>
    <property type="evidence" value="ECO:0007669"/>
    <property type="project" value="InterPro"/>
</dbReference>
<dbReference type="AlphaFoldDB" id="A0A131YK13"/>
<dbReference type="InterPro" id="IPR036397">
    <property type="entry name" value="RNaseH_sf"/>
</dbReference>
<dbReference type="GO" id="GO:0004523">
    <property type="term" value="F:RNA-DNA hybrid ribonuclease activity"/>
    <property type="evidence" value="ECO:0007669"/>
    <property type="project" value="InterPro"/>
</dbReference>
<dbReference type="EMBL" id="GEDV01009777">
    <property type="protein sequence ID" value="JAP78780.1"/>
    <property type="molecule type" value="Transcribed_RNA"/>
</dbReference>
<protein>
    <submittedName>
        <fullName evidence="2">Tick transposon</fullName>
    </submittedName>
</protein>
<accession>A0A131YK13</accession>
<dbReference type="SUPFAM" id="SSF53098">
    <property type="entry name" value="Ribonuclease H-like"/>
    <property type="match status" value="1"/>
</dbReference>
<dbReference type="InterPro" id="IPR002156">
    <property type="entry name" value="RNaseH_domain"/>
</dbReference>
<organism evidence="2">
    <name type="scientific">Rhipicephalus appendiculatus</name>
    <name type="common">Brown ear tick</name>
    <dbReference type="NCBI Taxonomy" id="34631"/>
    <lineage>
        <taxon>Eukaryota</taxon>
        <taxon>Metazoa</taxon>
        <taxon>Ecdysozoa</taxon>
        <taxon>Arthropoda</taxon>
        <taxon>Chelicerata</taxon>
        <taxon>Arachnida</taxon>
        <taxon>Acari</taxon>
        <taxon>Parasitiformes</taxon>
        <taxon>Ixodida</taxon>
        <taxon>Ixodoidea</taxon>
        <taxon>Ixodidae</taxon>
        <taxon>Rhipicephalinae</taxon>
        <taxon>Rhipicephalus</taxon>
        <taxon>Rhipicephalus</taxon>
    </lineage>
</organism>
<evidence type="ECO:0000259" key="1">
    <source>
        <dbReference type="PROSITE" id="PS50879"/>
    </source>
</evidence>
<dbReference type="CDD" id="cd09276">
    <property type="entry name" value="Rnase_HI_RT_non_LTR"/>
    <property type="match status" value="1"/>
</dbReference>
<feature type="domain" description="RNase H type-1" evidence="1">
    <location>
        <begin position="126"/>
        <end position="258"/>
    </location>
</feature>
<dbReference type="PROSITE" id="PS50879">
    <property type="entry name" value="RNASE_H_1"/>
    <property type="match status" value="1"/>
</dbReference>
<dbReference type="Gene3D" id="3.30.420.10">
    <property type="entry name" value="Ribonuclease H-like superfamily/Ribonuclease H"/>
    <property type="match status" value="1"/>
</dbReference>
<evidence type="ECO:0000313" key="2">
    <source>
        <dbReference type="EMBL" id="JAP78780.1"/>
    </source>
</evidence>
<dbReference type="InterPro" id="IPR012337">
    <property type="entry name" value="RNaseH-like_sf"/>
</dbReference>
<reference evidence="2" key="1">
    <citation type="journal article" date="2016" name="Ticks Tick Borne Dis.">
        <title>De novo assembly and annotation of the salivary gland transcriptome of Rhipicephalus appendiculatus male and female ticks during blood feeding.</title>
        <authorList>
            <person name="de Castro M.H."/>
            <person name="de Klerk D."/>
            <person name="Pienaar R."/>
            <person name="Latif A.A."/>
            <person name="Rees D.J."/>
            <person name="Mans B.J."/>
        </authorList>
    </citation>
    <scope>NUCLEOTIDE SEQUENCE</scope>
    <source>
        <tissue evidence="2">Salivary glands</tissue>
    </source>
</reference>
<sequence>MALRVCLGLPRCSSTAETIAIANDYPAKTHIVMEALRAHVRHLARTPAHHLASLPEDRPGASFSQTVLSYRARLPTGYTAPARVPTPPWCMTHPQVRLTVPGIRSKARLSSPALKQLSLLLLYETYSEHNHLYTDASTTVDGSAGSVIIFATATTVKIKLSHQTTSTAAELAALRSALKVIHHQQAKKWSVFTDFKAALQCLIFALRRGPHEQLVLEIRELLHHVFIQGHDITFQWLPSHCGILGNEHADAAARSAHEDGKQEAIPFSRTDAAMKIRAIANEDVKSLWNAASLSHTRLHRLDPSRRLRPPSELSRLETTVLCRLWLGVSFTKSLAFRIGMEDSAACDHCGSDETIDHVLCHCPRYSAHRRPLAAVLARLDDRPLSEQSVLECRRELSSQRKSVKALLNFLHGSGLLNRL</sequence>